<dbReference type="InterPro" id="IPR047057">
    <property type="entry name" value="MerR_fam"/>
</dbReference>
<reference evidence="5" key="1">
    <citation type="submission" date="2023-07" db="EMBL/GenBank/DDBJ databases">
        <title>30 novel species of actinomycetes from the DSMZ collection.</title>
        <authorList>
            <person name="Nouioui I."/>
        </authorList>
    </citation>
    <scope>NUCLEOTIDE SEQUENCE [LARGE SCALE GENOMIC DNA]</scope>
    <source>
        <strain evidence="5">DSM 41886</strain>
    </source>
</reference>
<dbReference type="Pfam" id="PF13411">
    <property type="entry name" value="MerR_1"/>
    <property type="match status" value="1"/>
</dbReference>
<feature type="coiled-coil region" evidence="2">
    <location>
        <begin position="72"/>
        <end position="106"/>
    </location>
</feature>
<name>A0ABU2SDL2_9ACTN</name>
<evidence type="ECO:0000256" key="1">
    <source>
        <dbReference type="ARBA" id="ARBA00023125"/>
    </source>
</evidence>
<accession>A0ABU2SDL2</accession>
<dbReference type="RefSeq" id="WP_311621194.1">
    <property type="nucleotide sequence ID" value="NZ_JAVREV010000025.1"/>
</dbReference>
<dbReference type="PROSITE" id="PS50937">
    <property type="entry name" value="HTH_MERR_2"/>
    <property type="match status" value="1"/>
</dbReference>
<dbReference type="PANTHER" id="PTHR30204">
    <property type="entry name" value="REDOX-CYCLING DRUG-SENSING TRANSCRIPTIONAL ACTIVATOR SOXR"/>
    <property type="match status" value="1"/>
</dbReference>
<dbReference type="PANTHER" id="PTHR30204:SF93">
    <property type="entry name" value="HTH MERR-TYPE DOMAIN-CONTAINING PROTEIN"/>
    <property type="match status" value="1"/>
</dbReference>
<dbReference type="SUPFAM" id="SSF46955">
    <property type="entry name" value="Putative DNA-binding domain"/>
    <property type="match status" value="1"/>
</dbReference>
<dbReference type="PRINTS" id="PR00040">
    <property type="entry name" value="HTHMERR"/>
</dbReference>
<dbReference type="CDD" id="cd00592">
    <property type="entry name" value="HTH_MerR-like"/>
    <property type="match status" value="1"/>
</dbReference>
<dbReference type="InterPro" id="IPR009061">
    <property type="entry name" value="DNA-bd_dom_put_sf"/>
</dbReference>
<sequence>MRIGELAALAGVTTRTIRHYHHVGLLPESPREANGYRSYGLSDAIRLARIRRLTELGLGLEEIRDVLSDDTAHELDEVLAELDDDLAAQEEAIRRRRERLSEVLRQAGENGGLPREGPVSPELAALFTEMSRASAELPGPEPRMAAKERELLALLEAAPAPGAAEWLGGLLRALKSEPGALRRAYEVYAQMDGLADAAADDPRVPAVARALVAALPAEIAAPMAEAAGQTSGMRGGGGFEGAFFAEFSAAQAEAVWQAMRLIAERGGR</sequence>
<proteinExistence type="predicted"/>
<evidence type="ECO:0000313" key="4">
    <source>
        <dbReference type="EMBL" id="MDT0447068.1"/>
    </source>
</evidence>
<evidence type="ECO:0000256" key="2">
    <source>
        <dbReference type="SAM" id="Coils"/>
    </source>
</evidence>
<dbReference type="Proteomes" id="UP001183615">
    <property type="component" value="Unassembled WGS sequence"/>
</dbReference>
<evidence type="ECO:0000259" key="3">
    <source>
        <dbReference type="PROSITE" id="PS50937"/>
    </source>
</evidence>
<dbReference type="SMART" id="SM00422">
    <property type="entry name" value="HTH_MERR"/>
    <property type="match status" value="1"/>
</dbReference>
<organism evidence="4 5">
    <name type="scientific">Streptomyces johnsoniae</name>
    <dbReference type="NCBI Taxonomy" id="3075532"/>
    <lineage>
        <taxon>Bacteria</taxon>
        <taxon>Bacillati</taxon>
        <taxon>Actinomycetota</taxon>
        <taxon>Actinomycetes</taxon>
        <taxon>Kitasatosporales</taxon>
        <taxon>Streptomycetaceae</taxon>
        <taxon>Streptomyces</taxon>
    </lineage>
</organism>
<dbReference type="Gene3D" id="1.10.1660.10">
    <property type="match status" value="1"/>
</dbReference>
<keyword evidence="1" id="KW-0238">DNA-binding</keyword>
<dbReference type="EMBL" id="JAVREV010000025">
    <property type="protein sequence ID" value="MDT0447068.1"/>
    <property type="molecule type" value="Genomic_DNA"/>
</dbReference>
<comment type="caution">
    <text evidence="4">The sequence shown here is derived from an EMBL/GenBank/DDBJ whole genome shotgun (WGS) entry which is preliminary data.</text>
</comment>
<dbReference type="InterPro" id="IPR000551">
    <property type="entry name" value="MerR-type_HTH_dom"/>
</dbReference>
<keyword evidence="5" id="KW-1185">Reference proteome</keyword>
<protein>
    <submittedName>
        <fullName evidence="4">MerR family transcriptional regulator</fullName>
    </submittedName>
</protein>
<keyword evidence="2" id="KW-0175">Coiled coil</keyword>
<gene>
    <name evidence="4" type="ORF">RM779_31415</name>
</gene>
<feature type="domain" description="HTH merR-type" evidence="3">
    <location>
        <begin position="1"/>
        <end position="69"/>
    </location>
</feature>
<evidence type="ECO:0000313" key="5">
    <source>
        <dbReference type="Proteomes" id="UP001183615"/>
    </source>
</evidence>